<dbReference type="InterPro" id="IPR053267">
    <property type="entry name" value="Verrucosidin_biosynth-assoc"/>
</dbReference>
<feature type="region of interest" description="Disordered" evidence="1">
    <location>
        <begin position="308"/>
        <end position="331"/>
    </location>
</feature>
<comment type="caution">
    <text evidence="2">The sequence shown here is derived from an EMBL/GenBank/DDBJ whole genome shotgun (WGS) entry which is preliminary data.</text>
</comment>
<feature type="compositionally biased region" description="Polar residues" evidence="1">
    <location>
        <begin position="17"/>
        <end position="40"/>
    </location>
</feature>
<name>A0ABR3Z3F6_9PEZI</name>
<feature type="compositionally biased region" description="Low complexity" evidence="1">
    <location>
        <begin position="44"/>
        <end position="66"/>
    </location>
</feature>
<dbReference type="EMBL" id="JAWCUI010000031">
    <property type="protein sequence ID" value="KAL1894761.1"/>
    <property type="molecule type" value="Genomic_DNA"/>
</dbReference>
<evidence type="ECO:0008006" key="4">
    <source>
        <dbReference type="Google" id="ProtNLM"/>
    </source>
</evidence>
<accession>A0ABR3Z3F6</accession>
<evidence type="ECO:0000256" key="1">
    <source>
        <dbReference type="SAM" id="MobiDB-lite"/>
    </source>
</evidence>
<dbReference type="PANTHER" id="PTHR42087">
    <property type="entry name" value="ILP IS AN APOPTOSIS INHIBITOR"/>
    <property type="match status" value="1"/>
</dbReference>
<dbReference type="PANTHER" id="PTHR42087:SF1">
    <property type="entry name" value="ILP IS AN APOPTOSIS INHIBITOR"/>
    <property type="match status" value="1"/>
</dbReference>
<proteinExistence type="predicted"/>
<keyword evidence="3" id="KW-1185">Reference proteome</keyword>
<reference evidence="2 3" key="1">
    <citation type="journal article" date="2024" name="IMA Fungus">
        <title>IMA Genome - F19 : A genome assembly and annotation guide to empower mycologists, including annotated draft genome sequences of Ceratocystis pirilliformis, Diaporthe australafricana, Fusarium ophioides, Paecilomyces lecythidis, and Sporothrix stenoceras.</title>
        <authorList>
            <person name="Aylward J."/>
            <person name="Wilson A.M."/>
            <person name="Visagie C.M."/>
            <person name="Spraker J."/>
            <person name="Barnes I."/>
            <person name="Buitendag C."/>
            <person name="Ceriani C."/>
            <person name="Del Mar Angel L."/>
            <person name="du Plessis D."/>
            <person name="Fuchs T."/>
            <person name="Gasser K."/>
            <person name="Kramer D."/>
            <person name="Li W."/>
            <person name="Munsamy K."/>
            <person name="Piso A."/>
            <person name="Price J.L."/>
            <person name="Sonnekus B."/>
            <person name="Thomas C."/>
            <person name="van der Nest A."/>
            <person name="van Dijk A."/>
            <person name="van Heerden A."/>
            <person name="van Vuuren N."/>
            <person name="Yilmaz N."/>
            <person name="Duong T.A."/>
            <person name="van der Merwe N.A."/>
            <person name="Wingfield M.J."/>
            <person name="Wingfield B.D."/>
        </authorList>
    </citation>
    <scope>NUCLEOTIDE SEQUENCE [LARGE SCALE GENOMIC DNA]</scope>
    <source>
        <strain evidence="2 3">CMW 5346</strain>
    </source>
</reference>
<organism evidence="2 3">
    <name type="scientific">Sporothrix stenoceras</name>
    <dbReference type="NCBI Taxonomy" id="5173"/>
    <lineage>
        <taxon>Eukaryota</taxon>
        <taxon>Fungi</taxon>
        <taxon>Dikarya</taxon>
        <taxon>Ascomycota</taxon>
        <taxon>Pezizomycotina</taxon>
        <taxon>Sordariomycetes</taxon>
        <taxon>Sordariomycetidae</taxon>
        <taxon>Ophiostomatales</taxon>
        <taxon>Ophiostomataceae</taxon>
        <taxon>Sporothrix</taxon>
    </lineage>
</organism>
<protein>
    <recommendedName>
        <fullName evidence="4">Ilp is an apoptosis inhibitor</fullName>
    </recommendedName>
</protein>
<feature type="region of interest" description="Disordered" evidence="1">
    <location>
        <begin position="163"/>
        <end position="182"/>
    </location>
</feature>
<evidence type="ECO:0000313" key="3">
    <source>
        <dbReference type="Proteomes" id="UP001583186"/>
    </source>
</evidence>
<evidence type="ECO:0000313" key="2">
    <source>
        <dbReference type="EMBL" id="KAL1894761.1"/>
    </source>
</evidence>
<feature type="region of interest" description="Disordered" evidence="1">
    <location>
        <begin position="17"/>
        <end position="66"/>
    </location>
</feature>
<dbReference type="Proteomes" id="UP001583186">
    <property type="component" value="Unassembled WGS sequence"/>
</dbReference>
<sequence>MAFNRAGGGFSFQQEQVAHSSFSYSDSNSPVPGTDSTNNRRAAPSSSSSTSTSSKTHQSTSPSPFTSSYYSASPLAARQQAYTYPSSYASSSSSTYSTRGHNVNSNSSPQPFVDAQFDIFEWHVQYQSCVRYFLDHAQYSAPVQAVAAFVNIQLPFQRPTHPILASQPRSGAPGASGGGPTSRSAAAAAAAAAVAGGAAQPTAFVTLVPYIRRLIATAFDFPAVLHGFFGDDWMAGIGPIHETERRNYLFAAKSDNWLKVKADYDMDENQTVPFLRPLQNVSEDEIVNAETTWSEWLAMQDWMLGPRAPSDIGSGGSIRGGRRVNIKREED</sequence>
<gene>
    <name evidence="2" type="ORF">Sste5346_005736</name>
</gene>